<comment type="similarity">
    <text evidence="1">Belongs to the BlaI transcriptional regulatory family.</text>
</comment>
<dbReference type="EMBL" id="JACHNU010000007">
    <property type="protein sequence ID" value="MBB4664518.1"/>
    <property type="molecule type" value="Genomic_DNA"/>
</dbReference>
<dbReference type="InterPro" id="IPR036388">
    <property type="entry name" value="WH-like_DNA-bd_sf"/>
</dbReference>
<evidence type="ECO:0000313" key="6">
    <source>
        <dbReference type="Proteomes" id="UP000585272"/>
    </source>
</evidence>
<protein>
    <submittedName>
        <fullName evidence="5">Putative transcriptional regulator</fullName>
    </submittedName>
</protein>
<dbReference type="GO" id="GO:0045892">
    <property type="term" value="P:negative regulation of DNA-templated transcription"/>
    <property type="evidence" value="ECO:0007669"/>
    <property type="project" value="InterPro"/>
</dbReference>
<evidence type="ECO:0000256" key="4">
    <source>
        <dbReference type="ARBA" id="ARBA00023163"/>
    </source>
</evidence>
<gene>
    <name evidence="5" type="ORF">BDZ31_004129</name>
</gene>
<dbReference type="Proteomes" id="UP000585272">
    <property type="component" value="Unassembled WGS sequence"/>
</dbReference>
<dbReference type="PIRSF" id="PIRSF019455">
    <property type="entry name" value="CopR_AtkY"/>
    <property type="match status" value="1"/>
</dbReference>
<dbReference type="GO" id="GO:0003677">
    <property type="term" value="F:DNA binding"/>
    <property type="evidence" value="ECO:0007669"/>
    <property type="project" value="UniProtKB-KW"/>
</dbReference>
<dbReference type="InterPro" id="IPR036390">
    <property type="entry name" value="WH_DNA-bd_sf"/>
</dbReference>
<reference evidence="5 6" key="1">
    <citation type="submission" date="2020-08" db="EMBL/GenBank/DDBJ databases">
        <title>Genomic Encyclopedia of Archaeal and Bacterial Type Strains, Phase II (KMG-II): from individual species to whole genera.</title>
        <authorList>
            <person name="Goeker M."/>
        </authorList>
    </citation>
    <scope>NUCLEOTIDE SEQUENCE [LARGE SCALE GENOMIC DNA]</scope>
    <source>
        <strain evidence="5 6">DSM 23288</strain>
    </source>
</reference>
<evidence type="ECO:0000256" key="2">
    <source>
        <dbReference type="ARBA" id="ARBA00023015"/>
    </source>
</evidence>
<proteinExistence type="inferred from homology"/>
<dbReference type="RefSeq" id="WP_183344630.1">
    <property type="nucleotide sequence ID" value="NZ_JACHNU010000007.1"/>
</dbReference>
<dbReference type="AlphaFoldDB" id="A0A840IKQ4"/>
<accession>A0A840IKQ4</accession>
<name>A0A840IKQ4_9ACTN</name>
<sequence length="131" mass="15107">MAKRARRNQPPPPLHELEREIMEQVWRAGPAPVREILDGINATAERERAYTTVLTVLGRLEEKGFVTREREGRRDVYAAAVERDTWMRGRASGDVDRLLDAYGDVALAHFAEQVERLDDARRAELRRLLDE</sequence>
<dbReference type="InterPro" id="IPR005650">
    <property type="entry name" value="BlaI_family"/>
</dbReference>
<keyword evidence="6" id="KW-1185">Reference proteome</keyword>
<dbReference type="Pfam" id="PF03965">
    <property type="entry name" value="Penicillinase_R"/>
    <property type="match status" value="1"/>
</dbReference>
<keyword evidence="2" id="KW-0805">Transcription regulation</keyword>
<dbReference type="SUPFAM" id="SSF46785">
    <property type="entry name" value="Winged helix' DNA-binding domain"/>
    <property type="match status" value="1"/>
</dbReference>
<dbReference type="Gene3D" id="1.10.10.10">
    <property type="entry name" value="Winged helix-like DNA-binding domain superfamily/Winged helix DNA-binding domain"/>
    <property type="match status" value="1"/>
</dbReference>
<keyword evidence="4" id="KW-0804">Transcription</keyword>
<organism evidence="5 6">
    <name type="scientific">Conexibacter arvalis</name>
    <dbReference type="NCBI Taxonomy" id="912552"/>
    <lineage>
        <taxon>Bacteria</taxon>
        <taxon>Bacillati</taxon>
        <taxon>Actinomycetota</taxon>
        <taxon>Thermoleophilia</taxon>
        <taxon>Solirubrobacterales</taxon>
        <taxon>Conexibacteraceae</taxon>
        <taxon>Conexibacter</taxon>
    </lineage>
</organism>
<keyword evidence="3" id="KW-0238">DNA-binding</keyword>
<evidence type="ECO:0000313" key="5">
    <source>
        <dbReference type="EMBL" id="MBB4664518.1"/>
    </source>
</evidence>
<evidence type="ECO:0000256" key="3">
    <source>
        <dbReference type="ARBA" id="ARBA00023125"/>
    </source>
</evidence>
<comment type="caution">
    <text evidence="5">The sequence shown here is derived from an EMBL/GenBank/DDBJ whole genome shotgun (WGS) entry which is preliminary data.</text>
</comment>
<evidence type="ECO:0000256" key="1">
    <source>
        <dbReference type="ARBA" id="ARBA00011046"/>
    </source>
</evidence>